<keyword evidence="6 11" id="KW-0547">Nucleotide-binding</keyword>
<dbReference type="Pfam" id="PF22608">
    <property type="entry name" value="DNAX_ATPase_lid"/>
    <property type="match status" value="1"/>
</dbReference>
<evidence type="ECO:0000256" key="10">
    <source>
        <dbReference type="ARBA" id="ARBA00049244"/>
    </source>
</evidence>
<dbReference type="Proteomes" id="UP000012043">
    <property type="component" value="Unassembled WGS sequence"/>
</dbReference>
<dbReference type="Gene3D" id="1.10.8.60">
    <property type="match status" value="1"/>
</dbReference>
<keyword evidence="4 11" id="KW-0235">DNA replication</keyword>
<dbReference type="AlphaFoldDB" id="J1QKN0"/>
<feature type="domain" description="AAA+ ATPase" evidence="12">
    <location>
        <begin position="37"/>
        <end position="178"/>
    </location>
</feature>
<evidence type="ECO:0000259" key="12">
    <source>
        <dbReference type="SMART" id="SM00382"/>
    </source>
</evidence>
<sequence length="741" mass="79848">MSYQVLARKWRPRQFSELVGQQHVKTALANALNSARLHHAYLFTGTRGVGKTTIARIFAKSLNCETGITATPCGQCSTCLEIDGGNYVDLMEIDAASRTKVEDTRDLLDNVQYAPSRGRYKVYLIDEVHMLSRHSFNALLKTLEEPPPHVKFLLATTDPQKLPVTVLSRCLQFSLKALTVAQIQQHLATVLQAEQLPFDDAALALLAKAAKGSLRDSLSLTDQAIALGNGEVKLQSVREMLGLLDTSWALQLLQSLFAADLAALQHSLQQLVSQQADYLQVLDDLLALLHLTALTQFEPAAAEHSDYADAIRQFAASQTPEALQLYYQLLVSGKRDLPYAPEPAIGLEMALLRALAFVPATQTTPPQKMPAAKSGAVLPANQPVVSTPGPAAVAPAVAVTAAMPQEGPTLAQAAGALPQPAAGTTATSAAATAITPETPPAGHTGNVQANITAEPATQIDAVTARIMARRGLALPTTNAAQETATKKFERQPAPQQTVPSLSASVAASSAPVRLEATTVAVPTAAAVKPESAELASPPVVIATDAVAAAEYAGYTASQAEVDVSEAFNEQLAELSNDELSEQAQLSEAWWQQQSFEPLPAADTELPDEQRFSIRFAAQVDAWARLIEQLELGGLLRLYLLNSALSQQGQQVLLTVARHQQHLDNPAFRTKLYQAIAPVFPAGFELAIQYQEQVLNTPLAIQQQIEQERKDYVSRLLQQDPKLQEIQQRFAAELQLDTLQVN</sequence>
<dbReference type="GO" id="GO:0006261">
    <property type="term" value="P:DNA-templated DNA replication"/>
    <property type="evidence" value="ECO:0007669"/>
    <property type="project" value="TreeGrafter"/>
</dbReference>
<dbReference type="GO" id="GO:0003677">
    <property type="term" value="F:DNA binding"/>
    <property type="evidence" value="ECO:0007669"/>
    <property type="project" value="InterPro"/>
</dbReference>
<dbReference type="InterPro" id="IPR045085">
    <property type="entry name" value="HLD_clamp_pol_III_gamma_tau"/>
</dbReference>
<dbReference type="CDD" id="cd00009">
    <property type="entry name" value="AAA"/>
    <property type="match status" value="1"/>
</dbReference>
<evidence type="ECO:0000256" key="5">
    <source>
        <dbReference type="ARBA" id="ARBA00022723"/>
    </source>
</evidence>
<organism evidence="13 14">
    <name type="scientific">Alishewanella aestuarii B11</name>
    <dbReference type="NCBI Taxonomy" id="1197174"/>
    <lineage>
        <taxon>Bacteria</taxon>
        <taxon>Pseudomonadati</taxon>
        <taxon>Pseudomonadota</taxon>
        <taxon>Gammaproteobacteria</taxon>
        <taxon>Alteromonadales</taxon>
        <taxon>Alteromonadaceae</taxon>
        <taxon>Alishewanella</taxon>
    </lineage>
</organism>
<dbReference type="InterPro" id="IPR008921">
    <property type="entry name" value="DNA_pol3_clamp-load_cplx_C"/>
</dbReference>
<evidence type="ECO:0000256" key="11">
    <source>
        <dbReference type="RuleBase" id="RU364063"/>
    </source>
</evidence>
<dbReference type="PANTHER" id="PTHR11669:SF0">
    <property type="entry name" value="PROTEIN STICHEL-LIKE 2"/>
    <property type="match status" value="1"/>
</dbReference>
<keyword evidence="14" id="KW-1185">Reference proteome</keyword>
<evidence type="ECO:0000256" key="7">
    <source>
        <dbReference type="ARBA" id="ARBA00022833"/>
    </source>
</evidence>
<dbReference type="GO" id="GO:0003887">
    <property type="term" value="F:DNA-directed DNA polymerase activity"/>
    <property type="evidence" value="ECO:0007669"/>
    <property type="project" value="UniProtKB-KW"/>
</dbReference>
<dbReference type="InterPro" id="IPR027417">
    <property type="entry name" value="P-loop_NTPase"/>
</dbReference>
<evidence type="ECO:0000313" key="14">
    <source>
        <dbReference type="Proteomes" id="UP000012043"/>
    </source>
</evidence>
<dbReference type="NCBIfam" id="TIGR02397">
    <property type="entry name" value="dnaX_nterm"/>
    <property type="match status" value="1"/>
</dbReference>
<keyword evidence="7" id="KW-0862">Zinc</keyword>
<dbReference type="Gene3D" id="3.30.300.150">
    <property type="entry name" value="DNA polymerase III, tau subunit, domain V"/>
    <property type="match status" value="1"/>
</dbReference>
<comment type="function">
    <text evidence="11">DNA polymerase III is a complex, multichain enzyme responsible for most of the replicative synthesis in bacteria. This DNA polymerase also exhibits 3' to 5' exonuclease activity.</text>
</comment>
<evidence type="ECO:0000256" key="3">
    <source>
        <dbReference type="ARBA" id="ARBA00022695"/>
    </source>
</evidence>
<dbReference type="InterPro" id="IPR012763">
    <property type="entry name" value="DNA_pol_III_sug/sutau_N"/>
</dbReference>
<keyword evidence="5" id="KW-0479">Metal-binding</keyword>
<dbReference type="Pfam" id="PF13177">
    <property type="entry name" value="DNA_pol3_delta2"/>
    <property type="match status" value="1"/>
</dbReference>
<keyword evidence="2 11" id="KW-0808">Transferase</keyword>
<evidence type="ECO:0000256" key="1">
    <source>
        <dbReference type="ARBA" id="ARBA00006360"/>
    </source>
</evidence>
<dbReference type="EMBL" id="ALAB01000008">
    <property type="protein sequence ID" value="EJI86146.1"/>
    <property type="molecule type" value="Genomic_DNA"/>
</dbReference>
<comment type="catalytic activity">
    <reaction evidence="10 11">
        <text>DNA(n) + a 2'-deoxyribonucleoside 5'-triphosphate = DNA(n+1) + diphosphate</text>
        <dbReference type="Rhea" id="RHEA:22508"/>
        <dbReference type="Rhea" id="RHEA-COMP:17339"/>
        <dbReference type="Rhea" id="RHEA-COMP:17340"/>
        <dbReference type="ChEBI" id="CHEBI:33019"/>
        <dbReference type="ChEBI" id="CHEBI:61560"/>
        <dbReference type="ChEBI" id="CHEBI:173112"/>
        <dbReference type="EC" id="2.7.7.7"/>
    </reaction>
</comment>
<dbReference type="NCBIfam" id="NF005942">
    <property type="entry name" value="PRK07994.1"/>
    <property type="match status" value="1"/>
</dbReference>
<dbReference type="InterPro" id="IPR038249">
    <property type="entry name" value="PolIII_tau_V_sf"/>
</dbReference>
<evidence type="ECO:0000256" key="2">
    <source>
        <dbReference type="ARBA" id="ARBA00022679"/>
    </source>
</evidence>
<evidence type="ECO:0000256" key="4">
    <source>
        <dbReference type="ARBA" id="ARBA00022705"/>
    </source>
</evidence>
<dbReference type="FunFam" id="1.10.8.60:FF:000013">
    <property type="entry name" value="DNA polymerase III subunit gamma/tau"/>
    <property type="match status" value="1"/>
</dbReference>
<dbReference type="CDD" id="cd18137">
    <property type="entry name" value="HLD_clamp_pol_III_gamma_tau"/>
    <property type="match status" value="1"/>
</dbReference>
<comment type="similarity">
    <text evidence="1 11">Belongs to the DnaX/STICHEL family.</text>
</comment>
<gene>
    <name evidence="11" type="primary">dnaX</name>
    <name evidence="13" type="ORF">AEST_09770</name>
</gene>
<dbReference type="InterPro" id="IPR003593">
    <property type="entry name" value="AAA+_ATPase"/>
</dbReference>
<evidence type="ECO:0000256" key="8">
    <source>
        <dbReference type="ARBA" id="ARBA00022840"/>
    </source>
</evidence>
<dbReference type="GO" id="GO:0009360">
    <property type="term" value="C:DNA polymerase III complex"/>
    <property type="evidence" value="ECO:0007669"/>
    <property type="project" value="InterPro"/>
</dbReference>
<dbReference type="SUPFAM" id="SSF52540">
    <property type="entry name" value="P-loop containing nucleoside triphosphate hydrolases"/>
    <property type="match status" value="1"/>
</dbReference>
<dbReference type="EC" id="2.7.7.7" evidence="11"/>
<dbReference type="Pfam" id="PF12169">
    <property type="entry name" value="DNA_pol3_gamma3"/>
    <property type="match status" value="1"/>
</dbReference>
<evidence type="ECO:0000256" key="9">
    <source>
        <dbReference type="ARBA" id="ARBA00022932"/>
    </source>
</evidence>
<dbReference type="SUPFAM" id="SSF48019">
    <property type="entry name" value="post-AAA+ oligomerization domain-like"/>
    <property type="match status" value="1"/>
</dbReference>
<name>J1QKN0_9ALTE</name>
<dbReference type="GO" id="GO:0046872">
    <property type="term" value="F:metal ion binding"/>
    <property type="evidence" value="ECO:0007669"/>
    <property type="project" value="UniProtKB-KW"/>
</dbReference>
<dbReference type="SMART" id="SM00382">
    <property type="entry name" value="AAA"/>
    <property type="match status" value="1"/>
</dbReference>
<dbReference type="GO" id="GO:0005524">
    <property type="term" value="F:ATP binding"/>
    <property type="evidence" value="ECO:0007669"/>
    <property type="project" value="UniProtKB-KW"/>
</dbReference>
<dbReference type="RefSeq" id="WP_008607435.1">
    <property type="nucleotide sequence ID" value="NZ_ALAB01000008.1"/>
</dbReference>
<dbReference type="InterPro" id="IPR022754">
    <property type="entry name" value="DNA_pol_III_gamma-3"/>
</dbReference>
<dbReference type="InterPro" id="IPR021029">
    <property type="entry name" value="DNA_pol_III_tau_dom-5"/>
</dbReference>
<dbReference type="PATRIC" id="fig|1197174.4.peg.957"/>
<evidence type="ECO:0000313" key="13">
    <source>
        <dbReference type="EMBL" id="EJI86146.1"/>
    </source>
</evidence>
<dbReference type="FunFam" id="3.40.50.300:FF:000014">
    <property type="entry name" value="DNA polymerase III subunit gamma/tau"/>
    <property type="match status" value="1"/>
</dbReference>
<evidence type="ECO:0000256" key="6">
    <source>
        <dbReference type="ARBA" id="ARBA00022741"/>
    </source>
</evidence>
<reference evidence="13 14" key="1">
    <citation type="journal article" date="2012" name="J. Bacteriol.">
        <title>Genome Sequence of Pectin-Degrading Alishewanella aestuarii Strain B11T, Isolated from Tidal Flat Sediment.</title>
        <authorList>
            <person name="Jung J."/>
            <person name="Choi S."/>
            <person name="Chun J."/>
            <person name="Park W."/>
        </authorList>
    </citation>
    <scope>NUCLEOTIDE SEQUENCE [LARGE SCALE GENOMIC DNA]</scope>
    <source>
        <strain evidence="13 14">B11</strain>
    </source>
</reference>
<keyword evidence="9 11" id="KW-0239">DNA-directed DNA polymerase</keyword>
<keyword evidence="3 11" id="KW-0548">Nucleotidyltransferase</keyword>
<proteinExistence type="inferred from homology"/>
<comment type="caution">
    <text evidence="13">The sequence shown here is derived from an EMBL/GenBank/DDBJ whole genome shotgun (WGS) entry which is preliminary data.</text>
</comment>
<dbReference type="PANTHER" id="PTHR11669">
    <property type="entry name" value="REPLICATION FACTOR C / DNA POLYMERASE III GAMMA-TAU SUBUNIT"/>
    <property type="match status" value="1"/>
</dbReference>
<dbReference type="FunFam" id="1.20.272.10:FF:000003">
    <property type="entry name" value="DNA polymerase III subunit gamma/tau"/>
    <property type="match status" value="1"/>
</dbReference>
<accession>J1QKN0</accession>
<dbReference type="Gene3D" id="1.20.272.10">
    <property type="match status" value="1"/>
</dbReference>
<dbReference type="Gene3D" id="3.40.50.300">
    <property type="entry name" value="P-loop containing nucleotide triphosphate hydrolases"/>
    <property type="match status" value="1"/>
</dbReference>
<comment type="subunit">
    <text evidence="11">DNA polymerase III contains a core (composed of alpha, epsilon and theta chains) that associates with a tau subunit. This core dimerizes to form the POLIII' complex. PolIII' associates with the gamma complex (composed of gamma, delta, delta', psi and chi chains) and with the beta chain to form the complete DNA polymerase III complex.</text>
</comment>
<dbReference type="NCBIfam" id="NF004046">
    <property type="entry name" value="PRK05563.1"/>
    <property type="match status" value="1"/>
</dbReference>
<dbReference type="InterPro" id="IPR050238">
    <property type="entry name" value="DNA_Rep/Repair_Clamp_Loader"/>
</dbReference>
<keyword evidence="8 11" id="KW-0067">ATP-binding</keyword>
<dbReference type="Pfam" id="PF12170">
    <property type="entry name" value="DNA_pol3_tau_5"/>
    <property type="match status" value="1"/>
</dbReference>
<protein>
    <recommendedName>
        <fullName evidence="11">DNA polymerase III subunit gamma/tau</fullName>
        <ecNumber evidence="11">2.7.7.7</ecNumber>
    </recommendedName>
</protein>